<dbReference type="RefSeq" id="WP_204603447.1">
    <property type="nucleotide sequence ID" value="NZ_JBHSED010000035.1"/>
</dbReference>
<gene>
    <name evidence="7" type="ORF">ACFO1S_16885</name>
</gene>
<dbReference type="PANTHER" id="PTHR43280:SF28">
    <property type="entry name" value="HTH-TYPE TRANSCRIPTIONAL ACTIVATOR RHAS"/>
    <property type="match status" value="1"/>
</dbReference>
<keyword evidence="3" id="KW-0804">Transcription</keyword>
<organism evidence="7 8">
    <name type="scientific">Cohnella boryungensis</name>
    <dbReference type="NCBI Taxonomy" id="768479"/>
    <lineage>
        <taxon>Bacteria</taxon>
        <taxon>Bacillati</taxon>
        <taxon>Bacillota</taxon>
        <taxon>Bacilli</taxon>
        <taxon>Bacillales</taxon>
        <taxon>Paenibacillaceae</taxon>
        <taxon>Cohnella</taxon>
    </lineage>
</organism>
<reference evidence="8" key="1">
    <citation type="journal article" date="2019" name="Int. J. Syst. Evol. Microbiol.">
        <title>The Global Catalogue of Microorganisms (GCM) 10K type strain sequencing project: providing services to taxonomists for standard genome sequencing and annotation.</title>
        <authorList>
            <consortium name="The Broad Institute Genomics Platform"/>
            <consortium name="The Broad Institute Genome Sequencing Center for Infectious Disease"/>
            <person name="Wu L."/>
            <person name="Ma J."/>
        </authorList>
    </citation>
    <scope>NUCLEOTIDE SEQUENCE [LARGE SCALE GENOMIC DNA]</scope>
    <source>
        <strain evidence="8">CGMCC 4.1641</strain>
    </source>
</reference>
<dbReference type="InterPro" id="IPR018062">
    <property type="entry name" value="HTH_AraC-typ_CS"/>
</dbReference>
<dbReference type="InterPro" id="IPR011006">
    <property type="entry name" value="CheY-like_superfamily"/>
</dbReference>
<dbReference type="Gene3D" id="3.40.50.2300">
    <property type="match status" value="1"/>
</dbReference>
<dbReference type="PANTHER" id="PTHR43280">
    <property type="entry name" value="ARAC-FAMILY TRANSCRIPTIONAL REGULATOR"/>
    <property type="match status" value="1"/>
</dbReference>
<evidence type="ECO:0000313" key="8">
    <source>
        <dbReference type="Proteomes" id="UP001595755"/>
    </source>
</evidence>
<evidence type="ECO:0000256" key="3">
    <source>
        <dbReference type="ARBA" id="ARBA00023163"/>
    </source>
</evidence>
<dbReference type="InterPro" id="IPR001789">
    <property type="entry name" value="Sig_transdc_resp-reg_receiver"/>
</dbReference>
<dbReference type="PROSITE" id="PS00041">
    <property type="entry name" value="HTH_ARAC_FAMILY_1"/>
    <property type="match status" value="1"/>
</dbReference>
<feature type="domain" description="Response regulatory" evidence="6">
    <location>
        <begin position="3"/>
        <end position="119"/>
    </location>
</feature>
<keyword evidence="4" id="KW-0597">Phosphoprotein</keyword>
<accession>A0ABV8SC36</accession>
<dbReference type="PROSITE" id="PS01124">
    <property type="entry name" value="HTH_ARAC_FAMILY_2"/>
    <property type="match status" value="1"/>
</dbReference>
<keyword evidence="8" id="KW-1185">Reference proteome</keyword>
<dbReference type="Pfam" id="PF00072">
    <property type="entry name" value="Response_reg"/>
    <property type="match status" value="1"/>
</dbReference>
<proteinExistence type="predicted"/>
<dbReference type="PRINTS" id="PR00032">
    <property type="entry name" value="HTHARAC"/>
</dbReference>
<dbReference type="InterPro" id="IPR009057">
    <property type="entry name" value="Homeodomain-like_sf"/>
</dbReference>
<keyword evidence="2" id="KW-0238">DNA-binding</keyword>
<protein>
    <submittedName>
        <fullName evidence="7">Response regulator</fullName>
    </submittedName>
</protein>
<evidence type="ECO:0000256" key="4">
    <source>
        <dbReference type="PROSITE-ProRule" id="PRU00169"/>
    </source>
</evidence>
<dbReference type="PROSITE" id="PS50110">
    <property type="entry name" value="RESPONSE_REGULATORY"/>
    <property type="match status" value="1"/>
</dbReference>
<evidence type="ECO:0000259" key="5">
    <source>
        <dbReference type="PROSITE" id="PS01124"/>
    </source>
</evidence>
<feature type="modified residue" description="4-aspartylphosphate" evidence="4">
    <location>
        <position position="54"/>
    </location>
</feature>
<feature type="domain" description="HTH araC/xylS-type" evidence="5">
    <location>
        <begin position="428"/>
        <end position="526"/>
    </location>
</feature>
<dbReference type="InterPro" id="IPR020449">
    <property type="entry name" value="Tscrpt_reg_AraC-type_HTH"/>
</dbReference>
<sequence length="530" mass="61060">MHKILLVDDEPRQLRTLAAIIRRLRPHYEVSVAHSGREALHLTETYAFDAVVSDIRMPEMDGLELMEALFQRQYNALSILLTGYKDFEYARKAIGWGIMDYIVKPISRHALENLLERLDDRFSIASKEQNSMMRMAKQLDLSLPVYQTHLLNKWIQGRLNGEEREGLAEIIPLDGAGIIGHLEYERPSGAERIDEQLQKRLENHSIPGIKSVYGFRLDGANNKLGFVFLLHLRPPAPFMLGNMARTLDEWIAEAEDDTGRTIQIGLSEKFDPLFDNIEKCNGQAEIALARGFYEPDNRTVIYRETTPVLDAIPDWHEVESRIADAIKKSDAHKWSRAINDCMARLRLSLDRPPELIKHEMAHMLVRVAKSLIRSYSDERFAGLEKEIRASVMACMNGHQLRIRSKRAIERVADVYAYGTTDPAEEYVRQCLSYVDERYTQELSLEGIAAYFHFNSSYFSGLFKQRTGISLSAYITKRRMKEAKRLLLETDDSISDIAHHVGYKDASYFIRIFKRESGVSPYKFRHMNRLA</sequence>
<dbReference type="SMART" id="SM00342">
    <property type="entry name" value="HTH_ARAC"/>
    <property type="match status" value="1"/>
</dbReference>
<evidence type="ECO:0000256" key="2">
    <source>
        <dbReference type="ARBA" id="ARBA00023125"/>
    </source>
</evidence>
<keyword evidence="1" id="KW-0805">Transcription regulation</keyword>
<evidence type="ECO:0000259" key="6">
    <source>
        <dbReference type="PROSITE" id="PS50110"/>
    </source>
</evidence>
<comment type="caution">
    <text evidence="7">The sequence shown here is derived from an EMBL/GenBank/DDBJ whole genome shotgun (WGS) entry which is preliminary data.</text>
</comment>
<evidence type="ECO:0000313" key="7">
    <source>
        <dbReference type="EMBL" id="MFC4305111.1"/>
    </source>
</evidence>
<evidence type="ECO:0000256" key="1">
    <source>
        <dbReference type="ARBA" id="ARBA00023015"/>
    </source>
</evidence>
<dbReference type="SMART" id="SM00448">
    <property type="entry name" value="REC"/>
    <property type="match status" value="1"/>
</dbReference>
<dbReference type="Gene3D" id="1.10.10.60">
    <property type="entry name" value="Homeodomain-like"/>
    <property type="match status" value="2"/>
</dbReference>
<dbReference type="CDD" id="cd17536">
    <property type="entry name" value="REC_YesN-like"/>
    <property type="match status" value="1"/>
</dbReference>
<dbReference type="SUPFAM" id="SSF46689">
    <property type="entry name" value="Homeodomain-like"/>
    <property type="match status" value="2"/>
</dbReference>
<dbReference type="EMBL" id="JBHSED010000035">
    <property type="protein sequence ID" value="MFC4305111.1"/>
    <property type="molecule type" value="Genomic_DNA"/>
</dbReference>
<dbReference type="SUPFAM" id="SSF52172">
    <property type="entry name" value="CheY-like"/>
    <property type="match status" value="1"/>
</dbReference>
<name>A0ABV8SC36_9BACL</name>
<dbReference type="Pfam" id="PF12833">
    <property type="entry name" value="HTH_18"/>
    <property type="match status" value="1"/>
</dbReference>
<dbReference type="Proteomes" id="UP001595755">
    <property type="component" value="Unassembled WGS sequence"/>
</dbReference>
<dbReference type="InterPro" id="IPR018060">
    <property type="entry name" value="HTH_AraC"/>
</dbReference>